<evidence type="ECO:0000256" key="1">
    <source>
        <dbReference type="SAM" id="MobiDB-lite"/>
    </source>
</evidence>
<reference evidence="2 3" key="1">
    <citation type="journal article" date="2019" name="Appl. Microbiol. Biotechnol.">
        <title>Genome sequence of Isaria javanica and comparative genome analysis insights into family S53 peptidase evolution in fungal entomopathogens.</title>
        <authorList>
            <person name="Lin R."/>
            <person name="Zhang X."/>
            <person name="Xin B."/>
            <person name="Zou M."/>
            <person name="Gao Y."/>
            <person name="Qin F."/>
            <person name="Hu Q."/>
            <person name="Xie B."/>
            <person name="Cheng X."/>
        </authorList>
    </citation>
    <scope>NUCLEOTIDE SEQUENCE [LARGE SCALE GENOMIC DNA]</scope>
    <source>
        <strain evidence="2 3">IJ1G</strain>
    </source>
</reference>
<protein>
    <submittedName>
        <fullName evidence="2">Uncharacterized protein</fullName>
    </submittedName>
</protein>
<comment type="caution">
    <text evidence="2">The sequence shown here is derived from an EMBL/GenBank/DDBJ whole genome shotgun (WGS) entry which is preliminary data.</text>
</comment>
<organism evidence="2 3">
    <name type="scientific">Cordyceps javanica</name>
    <dbReference type="NCBI Taxonomy" id="43265"/>
    <lineage>
        <taxon>Eukaryota</taxon>
        <taxon>Fungi</taxon>
        <taxon>Dikarya</taxon>
        <taxon>Ascomycota</taxon>
        <taxon>Pezizomycotina</taxon>
        <taxon>Sordariomycetes</taxon>
        <taxon>Hypocreomycetidae</taxon>
        <taxon>Hypocreales</taxon>
        <taxon>Cordycipitaceae</taxon>
        <taxon>Cordyceps</taxon>
    </lineage>
</organism>
<dbReference type="OrthoDB" id="4870023at2759"/>
<name>A0A545WDG4_9HYPO</name>
<feature type="compositionally biased region" description="Basic and acidic residues" evidence="1">
    <location>
        <begin position="33"/>
        <end position="50"/>
    </location>
</feature>
<keyword evidence="3" id="KW-1185">Reference proteome</keyword>
<dbReference type="Proteomes" id="UP000315783">
    <property type="component" value="Unassembled WGS sequence"/>
</dbReference>
<evidence type="ECO:0000313" key="2">
    <source>
        <dbReference type="EMBL" id="TQW00802.1"/>
    </source>
</evidence>
<feature type="region of interest" description="Disordered" evidence="1">
    <location>
        <begin position="1"/>
        <end position="69"/>
    </location>
</feature>
<gene>
    <name evidence="2" type="ORF">IF1G_00733</name>
</gene>
<proteinExistence type="predicted"/>
<dbReference type="EMBL" id="SPUK01000001">
    <property type="protein sequence ID" value="TQW00802.1"/>
    <property type="molecule type" value="Genomic_DNA"/>
</dbReference>
<accession>A0A545WDG4</accession>
<dbReference type="AlphaFoldDB" id="A0A545WDG4"/>
<evidence type="ECO:0000313" key="3">
    <source>
        <dbReference type="Proteomes" id="UP000315783"/>
    </source>
</evidence>
<sequence length="268" mass="29984">MEQQTMQREVGGTIDLDLVTKDDATAADEEDSRGEKERSPPELNRERDDENSFLEDTVFTNNEQENSEGLEMELRSVASFLDQIEGLLMPLPNVPNRDLSHTMPDRVTRLETLKCESHSRLPPIPPDPALEEALPWAPLPPRQKGPFETETIIARDNHSRQSAQGNRQNHIDSVGTIGTIKDGEVEECAETKKPTRPQPAPSNPLDLLIRRRLQRSVSERALLSNALSLPSKTEKPILPRMDDPGATSKLVSAFMTLRGVKSQHSNMK</sequence>